<keyword evidence="1" id="KW-0575">Peroxidase</keyword>
<keyword evidence="4" id="KW-1015">Disulfide bond</keyword>
<keyword evidence="5" id="KW-0676">Redox-active center</keyword>
<feature type="non-terminal residue" evidence="7">
    <location>
        <position position="1"/>
    </location>
</feature>
<dbReference type="PANTHER" id="PTHR43110:SF1">
    <property type="entry name" value="THIOL PEROXIDASE"/>
    <property type="match status" value="1"/>
</dbReference>
<dbReference type="NCBIfam" id="NF001808">
    <property type="entry name" value="PRK00522.1"/>
    <property type="match status" value="1"/>
</dbReference>
<dbReference type="AlphaFoldDB" id="A0A2H1L0G5"/>
<gene>
    <name evidence="7" type="ORF">BAURA86_04121</name>
</gene>
<evidence type="ECO:0000313" key="8">
    <source>
        <dbReference type="Proteomes" id="UP000234300"/>
    </source>
</evidence>
<dbReference type="PROSITE" id="PS01265">
    <property type="entry name" value="TPX"/>
    <property type="match status" value="1"/>
</dbReference>
<sequence>NSQDHSGKRVVLNIFPSLDTGVCAASVRKFNELAAGLENTTVLCVSNDLPFAQARFCGAEGIENVVMASGFRSSFGKDFGVTMVDGPLAGLLARSVVVLDEKGTVTYTQLVDEITTEPDYDSDLSAGRWQTGEVRTGRDAHASRPVVLYQQRAGRGGSERRLLTRSNWRSAHISTTVIGRA</sequence>
<evidence type="ECO:0000256" key="5">
    <source>
        <dbReference type="ARBA" id="ARBA00023284"/>
    </source>
</evidence>
<accession>A0A2H1L0G5</accession>
<evidence type="ECO:0000256" key="2">
    <source>
        <dbReference type="ARBA" id="ARBA00022862"/>
    </source>
</evidence>
<organism evidence="7 8">
    <name type="scientific">Brevibacterium aurantiacum</name>
    <dbReference type="NCBI Taxonomy" id="273384"/>
    <lineage>
        <taxon>Bacteria</taxon>
        <taxon>Bacillati</taxon>
        <taxon>Actinomycetota</taxon>
        <taxon>Actinomycetes</taxon>
        <taxon>Micrococcales</taxon>
        <taxon>Brevibacteriaceae</taxon>
        <taxon>Brevibacterium</taxon>
    </lineage>
</organism>
<evidence type="ECO:0000256" key="1">
    <source>
        <dbReference type="ARBA" id="ARBA00022559"/>
    </source>
</evidence>
<reference evidence="7 8" key="1">
    <citation type="submission" date="2017-03" db="EMBL/GenBank/DDBJ databases">
        <authorList>
            <person name="Afonso C.L."/>
            <person name="Miller P.J."/>
            <person name="Scott M.A."/>
            <person name="Spackman E."/>
            <person name="Goraichik I."/>
            <person name="Dimitrov K.M."/>
            <person name="Suarez D.L."/>
            <person name="Swayne D.E."/>
        </authorList>
    </citation>
    <scope>NUCLEOTIDE SEQUENCE [LARGE SCALE GENOMIC DNA]</scope>
    <source>
        <strain evidence="8">8(6)</strain>
    </source>
</reference>
<evidence type="ECO:0000313" key="7">
    <source>
        <dbReference type="EMBL" id="SMY05496.1"/>
    </source>
</evidence>
<dbReference type="Pfam" id="PF08534">
    <property type="entry name" value="Redoxin"/>
    <property type="match status" value="1"/>
</dbReference>
<dbReference type="Proteomes" id="UP000234300">
    <property type="component" value="Unassembled WGS sequence"/>
</dbReference>
<evidence type="ECO:0000256" key="4">
    <source>
        <dbReference type="ARBA" id="ARBA00023157"/>
    </source>
</evidence>
<evidence type="ECO:0000256" key="3">
    <source>
        <dbReference type="ARBA" id="ARBA00023002"/>
    </source>
</evidence>
<dbReference type="Gene3D" id="3.40.30.10">
    <property type="entry name" value="Glutaredoxin"/>
    <property type="match status" value="1"/>
</dbReference>
<proteinExistence type="predicted"/>
<dbReference type="EMBL" id="FXZI01000082">
    <property type="protein sequence ID" value="SMY05496.1"/>
    <property type="molecule type" value="Genomic_DNA"/>
</dbReference>
<dbReference type="InterPro" id="IPR036249">
    <property type="entry name" value="Thioredoxin-like_sf"/>
</dbReference>
<dbReference type="InterPro" id="IPR013740">
    <property type="entry name" value="Redoxin"/>
</dbReference>
<dbReference type="InterPro" id="IPR018219">
    <property type="entry name" value="Tpx_CS"/>
</dbReference>
<dbReference type="InterPro" id="IPR002065">
    <property type="entry name" value="TPX"/>
</dbReference>
<dbReference type="SUPFAM" id="SSF52833">
    <property type="entry name" value="Thioredoxin-like"/>
    <property type="match status" value="1"/>
</dbReference>
<dbReference type="CDD" id="cd03014">
    <property type="entry name" value="PRX_Atyp2cys"/>
    <property type="match status" value="1"/>
</dbReference>
<dbReference type="InterPro" id="IPR050455">
    <property type="entry name" value="Tpx_Peroxidase_subfamily"/>
</dbReference>
<name>A0A2H1L0G5_BREAU</name>
<protein>
    <submittedName>
        <fullName evidence="7">Peroxiredoxin</fullName>
    </submittedName>
</protein>
<dbReference type="GO" id="GO:0008379">
    <property type="term" value="F:thioredoxin peroxidase activity"/>
    <property type="evidence" value="ECO:0007669"/>
    <property type="project" value="InterPro"/>
</dbReference>
<feature type="domain" description="Redoxin" evidence="6">
    <location>
        <begin position="3"/>
        <end position="124"/>
    </location>
</feature>
<dbReference type="PANTHER" id="PTHR43110">
    <property type="entry name" value="THIOL PEROXIDASE"/>
    <property type="match status" value="1"/>
</dbReference>
<keyword evidence="2" id="KW-0049">Antioxidant</keyword>
<evidence type="ECO:0000259" key="6">
    <source>
        <dbReference type="Pfam" id="PF08534"/>
    </source>
</evidence>
<keyword evidence="3" id="KW-0560">Oxidoreductase</keyword>